<evidence type="ECO:0008006" key="9">
    <source>
        <dbReference type="Google" id="ProtNLM"/>
    </source>
</evidence>
<keyword evidence="3" id="KW-0999">Mitochondrion inner membrane</keyword>
<evidence type="ECO:0000256" key="3">
    <source>
        <dbReference type="ARBA" id="ARBA00022792"/>
    </source>
</evidence>
<keyword evidence="5" id="KW-0496">Mitochondrion</keyword>
<proteinExistence type="predicted"/>
<keyword evidence="6" id="KW-0472">Membrane</keyword>
<evidence type="ECO:0000313" key="7">
    <source>
        <dbReference type="EMBL" id="PSS09082.1"/>
    </source>
</evidence>
<evidence type="ECO:0000256" key="1">
    <source>
        <dbReference type="ARBA" id="ARBA00004448"/>
    </source>
</evidence>
<reference evidence="7 8" key="1">
    <citation type="journal article" date="2018" name="New Phytol.">
        <title>Comparative genomics and transcriptomics depict ericoid mycorrhizal fungi as versatile saprotrophs and plant mutualists.</title>
        <authorList>
            <person name="Martino E."/>
            <person name="Morin E."/>
            <person name="Grelet G.A."/>
            <person name="Kuo A."/>
            <person name="Kohler A."/>
            <person name="Daghino S."/>
            <person name="Barry K.W."/>
            <person name="Cichocki N."/>
            <person name="Clum A."/>
            <person name="Dockter R.B."/>
            <person name="Hainaut M."/>
            <person name="Kuo R.C."/>
            <person name="LaButti K."/>
            <person name="Lindahl B.D."/>
            <person name="Lindquist E.A."/>
            <person name="Lipzen A."/>
            <person name="Khouja H.R."/>
            <person name="Magnuson J."/>
            <person name="Murat C."/>
            <person name="Ohm R.A."/>
            <person name="Singer S.W."/>
            <person name="Spatafora J.W."/>
            <person name="Wang M."/>
            <person name="Veneault-Fourrey C."/>
            <person name="Henrissat B."/>
            <person name="Grigoriev I.V."/>
            <person name="Martin F.M."/>
            <person name="Perotto S."/>
        </authorList>
    </citation>
    <scope>NUCLEOTIDE SEQUENCE [LARGE SCALE GENOMIC DNA]</scope>
    <source>
        <strain evidence="7 8">ATCC 22711</strain>
    </source>
</reference>
<evidence type="ECO:0000313" key="8">
    <source>
        <dbReference type="Proteomes" id="UP000241818"/>
    </source>
</evidence>
<dbReference type="GeneID" id="36576482"/>
<dbReference type="OrthoDB" id="1913277at2759"/>
<protein>
    <recommendedName>
        <fullName evidence="9">NADH-ubiquinone oxidoreductase 213 kDa subunit</fullName>
    </recommendedName>
</protein>
<sequence>MASGDHTYHPQDAVKAGIQGALVTGAAGTLVSAVQNTLAKRNVSAWGVFTRTGGTIAIFAAMGGTYEFTRLASANLREKEDSWNTALGGFLAGSLIGLKHGKPPAVIGFGALSAIVLGVYDYTGGSLTGFKKDRDVDEFERKEYLRKNRRRPIEETISELGEGRGIYAPGYAERRRERLKEKYGIDVPANA</sequence>
<dbReference type="PANTHER" id="PTHR21382:SF1">
    <property type="entry name" value="NADH DEHYDROGENASE [UBIQUINONE] 1 ALPHA SUBCOMPLEX SUBUNIT 11"/>
    <property type="match status" value="1"/>
</dbReference>
<keyword evidence="2" id="KW-0812">Transmembrane</keyword>
<dbReference type="GO" id="GO:0005743">
    <property type="term" value="C:mitochondrial inner membrane"/>
    <property type="evidence" value="ECO:0007669"/>
    <property type="project" value="UniProtKB-SubCell"/>
</dbReference>
<dbReference type="EMBL" id="KZ679017">
    <property type="protein sequence ID" value="PSS09082.1"/>
    <property type="molecule type" value="Genomic_DNA"/>
</dbReference>
<dbReference type="AlphaFoldDB" id="A0A2T3ARX3"/>
<gene>
    <name evidence="7" type="ORF">M430DRAFT_53634</name>
</gene>
<evidence type="ECO:0000256" key="4">
    <source>
        <dbReference type="ARBA" id="ARBA00022989"/>
    </source>
</evidence>
<evidence type="ECO:0000256" key="6">
    <source>
        <dbReference type="ARBA" id="ARBA00023136"/>
    </source>
</evidence>
<comment type="subcellular location">
    <subcellularLocation>
        <location evidence="1">Mitochondrion inner membrane</location>
        <topology evidence="1">Multi-pass membrane protein</topology>
    </subcellularLocation>
</comment>
<dbReference type="RefSeq" id="XP_024717380.1">
    <property type="nucleotide sequence ID" value="XM_024868401.1"/>
</dbReference>
<evidence type="ECO:0000256" key="2">
    <source>
        <dbReference type="ARBA" id="ARBA00022692"/>
    </source>
</evidence>
<dbReference type="InParanoid" id="A0A2T3ARX3"/>
<keyword evidence="4" id="KW-1133">Transmembrane helix</keyword>
<name>A0A2T3ARX3_AMORE</name>
<evidence type="ECO:0000256" key="5">
    <source>
        <dbReference type="ARBA" id="ARBA00023128"/>
    </source>
</evidence>
<dbReference type="GO" id="GO:0006120">
    <property type="term" value="P:mitochondrial electron transport, NADH to ubiquinone"/>
    <property type="evidence" value="ECO:0007669"/>
    <property type="project" value="InterPro"/>
</dbReference>
<dbReference type="Proteomes" id="UP000241818">
    <property type="component" value="Unassembled WGS sequence"/>
</dbReference>
<keyword evidence="8" id="KW-1185">Reference proteome</keyword>
<dbReference type="InterPro" id="IPR039205">
    <property type="entry name" value="NDUFA11"/>
</dbReference>
<accession>A0A2T3ARX3</accession>
<dbReference type="PANTHER" id="PTHR21382">
    <property type="entry name" value="NADH-UBIQUINONE OXIDOREDUCTASE SUBUNIT"/>
    <property type="match status" value="1"/>
</dbReference>
<dbReference type="GO" id="GO:0045271">
    <property type="term" value="C:respiratory chain complex I"/>
    <property type="evidence" value="ECO:0007669"/>
    <property type="project" value="InterPro"/>
</dbReference>
<dbReference type="Pfam" id="PF02466">
    <property type="entry name" value="Tim17"/>
    <property type="match status" value="1"/>
</dbReference>
<organism evidence="7 8">
    <name type="scientific">Amorphotheca resinae ATCC 22711</name>
    <dbReference type="NCBI Taxonomy" id="857342"/>
    <lineage>
        <taxon>Eukaryota</taxon>
        <taxon>Fungi</taxon>
        <taxon>Dikarya</taxon>
        <taxon>Ascomycota</taxon>
        <taxon>Pezizomycotina</taxon>
        <taxon>Leotiomycetes</taxon>
        <taxon>Helotiales</taxon>
        <taxon>Amorphothecaceae</taxon>
        <taxon>Amorphotheca</taxon>
    </lineage>
</organism>
<dbReference type="STRING" id="857342.A0A2T3ARX3"/>